<gene>
    <name evidence="5" type="ORF">ACFORF_05005</name>
</gene>
<dbReference type="InterPro" id="IPR016694">
    <property type="entry name" value="UCP017292"/>
</dbReference>
<evidence type="ECO:0000313" key="5">
    <source>
        <dbReference type="EMBL" id="MFC3927964.1"/>
    </source>
</evidence>
<evidence type="ECO:0000259" key="4">
    <source>
        <dbReference type="PROSITE" id="PS51266"/>
    </source>
</evidence>
<dbReference type="SUPFAM" id="SSF161219">
    <property type="entry name" value="CHY zinc finger-like"/>
    <property type="match status" value="1"/>
</dbReference>
<keyword evidence="6" id="KW-1185">Reference proteome</keyword>
<evidence type="ECO:0000313" key="6">
    <source>
        <dbReference type="Proteomes" id="UP001595807"/>
    </source>
</evidence>
<keyword evidence="3" id="KW-0862">Zinc</keyword>
<accession>A0ABV8CV20</accession>
<dbReference type="PANTHER" id="PTHR28082">
    <property type="entry name" value="ZINC FINGER PROTEIN"/>
    <property type="match status" value="1"/>
</dbReference>
<proteinExistence type="predicted"/>
<keyword evidence="2" id="KW-0863">Zinc-finger</keyword>
<sequence length="108" mass="12556">MKFYGLGLDSQSRCLHYHTELDIVSLKCQACQRYYACYQCHDSMEDHHFRASLPTEIYPVLCGVCEKLLTKDQYEQGACPYCTSPFNPKCKLHALIYFSKESLEDEIN</sequence>
<dbReference type="RefSeq" id="WP_380426081.1">
    <property type="nucleotide sequence ID" value="NZ_JBHRZV010000033.1"/>
</dbReference>
<dbReference type="InterPro" id="IPR008913">
    <property type="entry name" value="Znf_CHY"/>
</dbReference>
<dbReference type="Pfam" id="PF05495">
    <property type="entry name" value="zf-CHY"/>
    <property type="match status" value="1"/>
</dbReference>
<name>A0ABV8CV20_9STRE</name>
<dbReference type="InterPro" id="IPR037274">
    <property type="entry name" value="Znf_CHY_sf"/>
</dbReference>
<reference evidence="6" key="1">
    <citation type="journal article" date="2019" name="Int. J. Syst. Evol. Microbiol.">
        <title>The Global Catalogue of Microorganisms (GCM) 10K type strain sequencing project: providing services to taxonomists for standard genome sequencing and annotation.</title>
        <authorList>
            <consortium name="The Broad Institute Genomics Platform"/>
            <consortium name="The Broad Institute Genome Sequencing Center for Infectious Disease"/>
            <person name="Wu L."/>
            <person name="Ma J."/>
        </authorList>
    </citation>
    <scope>NUCLEOTIDE SEQUENCE [LARGE SCALE GENOMIC DNA]</scope>
    <source>
        <strain evidence="6">CCUG 67170</strain>
    </source>
</reference>
<comment type="caution">
    <text evidence="5">The sequence shown here is derived from an EMBL/GenBank/DDBJ whole genome shotgun (WGS) entry which is preliminary data.</text>
</comment>
<dbReference type="PANTHER" id="PTHR28082:SF1">
    <property type="entry name" value="HELPER OF TIM PROTEIN 13"/>
    <property type="match status" value="1"/>
</dbReference>
<dbReference type="PIRSF" id="PIRSF017292">
    <property type="entry name" value="UCP017292_Znf_CHY"/>
    <property type="match status" value="1"/>
</dbReference>
<evidence type="ECO:0000256" key="2">
    <source>
        <dbReference type="ARBA" id="ARBA00022771"/>
    </source>
</evidence>
<dbReference type="EMBL" id="JBHRZV010000033">
    <property type="protein sequence ID" value="MFC3927964.1"/>
    <property type="molecule type" value="Genomic_DNA"/>
</dbReference>
<evidence type="ECO:0000256" key="1">
    <source>
        <dbReference type="ARBA" id="ARBA00022723"/>
    </source>
</evidence>
<protein>
    <submittedName>
        <fullName evidence="5">CHY zinc finger protein</fullName>
    </submittedName>
</protein>
<feature type="domain" description="CHY-type" evidence="4">
    <location>
        <begin position="7"/>
        <end position="84"/>
    </location>
</feature>
<dbReference type="Proteomes" id="UP001595807">
    <property type="component" value="Unassembled WGS sequence"/>
</dbReference>
<organism evidence="5 6">
    <name type="scientific">Streptococcus caprae</name>
    <dbReference type="NCBI Taxonomy" id="1640501"/>
    <lineage>
        <taxon>Bacteria</taxon>
        <taxon>Bacillati</taxon>
        <taxon>Bacillota</taxon>
        <taxon>Bacilli</taxon>
        <taxon>Lactobacillales</taxon>
        <taxon>Streptococcaceae</taxon>
        <taxon>Streptococcus</taxon>
    </lineage>
</organism>
<evidence type="ECO:0000256" key="3">
    <source>
        <dbReference type="ARBA" id="ARBA00022833"/>
    </source>
</evidence>
<keyword evidence="1" id="KW-0479">Metal-binding</keyword>
<dbReference type="PROSITE" id="PS51266">
    <property type="entry name" value="ZF_CHY"/>
    <property type="match status" value="1"/>
</dbReference>
<dbReference type="InterPro" id="IPR052604">
    <property type="entry name" value="Mito_Tim_assembly_helper"/>
</dbReference>